<evidence type="ECO:0000256" key="2">
    <source>
        <dbReference type="ARBA" id="ARBA00022475"/>
    </source>
</evidence>
<dbReference type="Pfam" id="PF12710">
    <property type="entry name" value="HAD"/>
    <property type="match status" value="1"/>
</dbReference>
<dbReference type="InterPro" id="IPR023214">
    <property type="entry name" value="HAD_sf"/>
</dbReference>
<evidence type="ECO:0000313" key="8">
    <source>
        <dbReference type="Proteomes" id="UP000238327"/>
    </source>
</evidence>
<feature type="transmembrane region" description="Helical" evidence="6">
    <location>
        <begin position="271"/>
        <end position="292"/>
    </location>
</feature>
<keyword evidence="5 6" id="KW-0472">Membrane</keyword>
<feature type="transmembrane region" description="Helical" evidence="6">
    <location>
        <begin position="298"/>
        <end position="315"/>
    </location>
</feature>
<feature type="transmembrane region" description="Helical" evidence="6">
    <location>
        <begin position="322"/>
        <end position="343"/>
    </location>
</feature>
<comment type="subcellular location">
    <subcellularLocation>
        <location evidence="1">Membrane</location>
        <topology evidence="1">Multi-pass membrane protein</topology>
    </subcellularLocation>
</comment>
<proteinExistence type="predicted"/>
<evidence type="ECO:0000256" key="5">
    <source>
        <dbReference type="ARBA" id="ARBA00023136"/>
    </source>
</evidence>
<evidence type="ECO:0000256" key="6">
    <source>
        <dbReference type="SAM" id="Phobius"/>
    </source>
</evidence>
<dbReference type="NCBIfam" id="NF006088">
    <property type="entry name" value="PRK08238.1"/>
    <property type="match status" value="1"/>
</dbReference>
<dbReference type="Pfam" id="PF01040">
    <property type="entry name" value="UbiA"/>
    <property type="match status" value="1"/>
</dbReference>
<feature type="transmembrane region" description="Helical" evidence="6">
    <location>
        <begin position="428"/>
        <end position="446"/>
    </location>
</feature>
<dbReference type="GO" id="GO:0005886">
    <property type="term" value="C:plasma membrane"/>
    <property type="evidence" value="ECO:0007669"/>
    <property type="project" value="TreeGrafter"/>
</dbReference>
<evidence type="ECO:0000256" key="1">
    <source>
        <dbReference type="ARBA" id="ARBA00004141"/>
    </source>
</evidence>
<accession>A0A2R3QT53</accession>
<dbReference type="OrthoDB" id="9803632at2"/>
<dbReference type="PANTHER" id="PTHR11048:SF5">
    <property type="entry name" value="DECAPRENYL-PHOSPHATE PHOSPHORIBOSYLTRANSFERASE"/>
    <property type="match status" value="1"/>
</dbReference>
<dbReference type="PANTHER" id="PTHR11048">
    <property type="entry name" value="PRENYLTRANSFERASES"/>
    <property type="match status" value="1"/>
</dbReference>
<dbReference type="SUPFAM" id="SSF56784">
    <property type="entry name" value="HAD-like"/>
    <property type="match status" value="1"/>
</dbReference>
<evidence type="ECO:0000256" key="3">
    <source>
        <dbReference type="ARBA" id="ARBA00022692"/>
    </source>
</evidence>
<keyword evidence="2" id="KW-1003">Cell membrane</keyword>
<dbReference type="CDD" id="cd13963">
    <property type="entry name" value="PT_UbiA_2"/>
    <property type="match status" value="1"/>
</dbReference>
<keyword evidence="3 6" id="KW-0812">Transmembrane</keyword>
<feature type="transmembrane region" description="Helical" evidence="6">
    <location>
        <begin position="227"/>
        <end position="250"/>
    </location>
</feature>
<keyword evidence="4 6" id="KW-1133">Transmembrane helix</keyword>
<reference evidence="7 8" key="1">
    <citation type="submission" date="2018-03" db="EMBL/GenBank/DDBJ databases">
        <title>Complete genome sequence and methylome analysis of Pseudomonas mendocina NEB 698.</title>
        <authorList>
            <person name="Morgan R.D."/>
        </authorList>
    </citation>
    <scope>NUCLEOTIDE SEQUENCE [LARGE SCALE GENOMIC DNA]</scope>
    <source>
        <strain evidence="7 8">NEB698</strain>
    </source>
</reference>
<dbReference type="RefSeq" id="WP_106739714.1">
    <property type="nucleotide sequence ID" value="NZ_CP027657.1"/>
</dbReference>
<dbReference type="InterPro" id="IPR036412">
    <property type="entry name" value="HAD-like_sf"/>
</dbReference>
<feature type="transmembrane region" description="Helical" evidence="6">
    <location>
        <begin position="204"/>
        <end position="221"/>
    </location>
</feature>
<dbReference type="GO" id="GO:0009247">
    <property type="term" value="P:glycolipid biosynthetic process"/>
    <property type="evidence" value="ECO:0007669"/>
    <property type="project" value="TreeGrafter"/>
</dbReference>
<feature type="transmembrane region" description="Helical" evidence="6">
    <location>
        <begin position="466"/>
        <end position="481"/>
    </location>
</feature>
<evidence type="ECO:0000313" key="7">
    <source>
        <dbReference type="EMBL" id="AVO54979.1"/>
    </source>
</evidence>
<dbReference type="Gene3D" id="3.40.50.1000">
    <property type="entry name" value="HAD superfamily/HAD-like"/>
    <property type="match status" value="1"/>
</dbReference>
<dbReference type="Gene3D" id="1.10.357.140">
    <property type="entry name" value="UbiA prenyltransferase"/>
    <property type="match status" value="1"/>
</dbReference>
<dbReference type="InterPro" id="IPR000537">
    <property type="entry name" value="UbiA_prenyltransferase"/>
</dbReference>
<gene>
    <name evidence="7" type="ORF">C7A17_20185</name>
</gene>
<dbReference type="GO" id="GO:0016765">
    <property type="term" value="F:transferase activity, transferring alkyl or aryl (other than methyl) groups"/>
    <property type="evidence" value="ECO:0007669"/>
    <property type="project" value="InterPro"/>
</dbReference>
<protein>
    <submittedName>
        <fullName evidence="7">UbiA family prenyltransferase</fullName>
    </submittedName>
</protein>
<dbReference type="EMBL" id="CP027657">
    <property type="protein sequence ID" value="AVO54979.1"/>
    <property type="molecule type" value="Genomic_DNA"/>
</dbReference>
<dbReference type="AlphaFoldDB" id="A0A2R3QT53"/>
<dbReference type="InterPro" id="IPR044878">
    <property type="entry name" value="UbiA_sf"/>
</dbReference>
<dbReference type="InterPro" id="IPR039653">
    <property type="entry name" value="Prenyltransferase"/>
</dbReference>
<evidence type="ECO:0000256" key="4">
    <source>
        <dbReference type="ARBA" id="ARBA00022989"/>
    </source>
</evidence>
<feature type="transmembrane region" description="Helical" evidence="6">
    <location>
        <begin position="349"/>
        <end position="369"/>
    </location>
</feature>
<organism evidence="7 8">
    <name type="scientific">Ectopseudomonas mendocina</name>
    <name type="common">Pseudomonas mendocina</name>
    <dbReference type="NCBI Taxonomy" id="300"/>
    <lineage>
        <taxon>Bacteria</taxon>
        <taxon>Pseudomonadati</taxon>
        <taxon>Pseudomonadota</taxon>
        <taxon>Gammaproteobacteria</taxon>
        <taxon>Pseudomonadales</taxon>
        <taxon>Pseudomonadaceae</taxon>
        <taxon>Ectopseudomonas</taxon>
    </lineage>
</organism>
<dbReference type="Proteomes" id="UP000238327">
    <property type="component" value="Chromosome"/>
</dbReference>
<feature type="transmembrane region" description="Helical" evidence="6">
    <location>
        <begin position="396"/>
        <end position="416"/>
    </location>
</feature>
<name>A0A2R3QT53_ECTME</name>
<keyword evidence="7" id="KW-0808">Transferase</keyword>
<sequence>MRSHEDGNVAELPLVIDLDGTLLRSDMLHEASLRFAKRSPWRVASLFGWLARGKAYLKEQLAQQTPFDVEHLPYNREVIELIEQHRSRGTPVVLATAAHRLHAEKVADHLQVFDRVFATEHDCNLGAQAKRDLLVREYGEKGFDYVGNAHADLSVWASANRAYVVQPHSGVERRARALGNVAQVFRSDDSLLKNWLKALRLHQWLKNLLLFVPLFAAHLAADPYKLMQVVIAFLLFGLCASSVYILNDLLDIDDDRRHPRKCKRPFAAGKLSIRSGLLVFPVLLAAAFIGAWLWLPPLFGMAMLTYYLLTLAYSLGLKRIMAVDVITLGLLYTLRIIAGALVLGLQPTFWMLAFSLFIFLSLALIKRFAELREARDLGKTGLASGRGYFPADLEMISSIGTTSGYLAVLVLALYIQEISHSALYRYPVILWLACPLLLFWVSRTWFLTHRGLMHDDPVVFAAKDRISLITGGLFALVFWFAT</sequence>